<feature type="domain" description="RING-CH-type" evidence="4">
    <location>
        <begin position="3"/>
        <end position="77"/>
    </location>
</feature>
<dbReference type="PROSITE" id="PS51292">
    <property type="entry name" value="ZF_RING_CH"/>
    <property type="match status" value="1"/>
</dbReference>
<dbReference type="Pfam" id="PF12906">
    <property type="entry name" value="RINGv"/>
    <property type="match status" value="1"/>
</dbReference>
<dbReference type="Gene3D" id="3.40.1740.10">
    <property type="entry name" value="VC0467-like"/>
    <property type="match status" value="1"/>
</dbReference>
<keyword evidence="3" id="KW-0862">Zinc</keyword>
<evidence type="ECO:0000259" key="4">
    <source>
        <dbReference type="PROSITE" id="PS51292"/>
    </source>
</evidence>
<gene>
    <name evidence="5" type="ORF">CTAYLR_002276</name>
</gene>
<evidence type="ECO:0000256" key="2">
    <source>
        <dbReference type="ARBA" id="ARBA00022771"/>
    </source>
</evidence>
<comment type="caution">
    <text evidence="5">The sequence shown here is derived from an EMBL/GenBank/DDBJ whole genome shotgun (WGS) entry which is preliminary data.</text>
</comment>
<proteinExistence type="predicted"/>
<dbReference type="SUPFAM" id="SSF143456">
    <property type="entry name" value="VC0467-like"/>
    <property type="match status" value="1"/>
</dbReference>
<dbReference type="AlphaFoldDB" id="A0AAD7XRK5"/>
<keyword evidence="1" id="KW-0479">Metal-binding</keyword>
<evidence type="ECO:0000256" key="1">
    <source>
        <dbReference type="ARBA" id="ARBA00022723"/>
    </source>
</evidence>
<evidence type="ECO:0000256" key="3">
    <source>
        <dbReference type="ARBA" id="ARBA00022833"/>
    </source>
</evidence>
<reference evidence="5" key="1">
    <citation type="submission" date="2023-01" db="EMBL/GenBank/DDBJ databases">
        <title>Metagenome sequencing of chrysophaentin producing Chrysophaeum taylorii.</title>
        <authorList>
            <person name="Davison J."/>
            <person name="Bewley C."/>
        </authorList>
    </citation>
    <scope>NUCLEOTIDE SEQUENCE</scope>
    <source>
        <strain evidence="5">NIES-1699</strain>
    </source>
</reference>
<dbReference type="EMBL" id="JAQMWT010000029">
    <property type="protein sequence ID" value="KAJ8613413.1"/>
    <property type="molecule type" value="Genomic_DNA"/>
</dbReference>
<dbReference type="Proteomes" id="UP001230188">
    <property type="component" value="Unassembled WGS sequence"/>
</dbReference>
<dbReference type="Gene3D" id="3.30.40.10">
    <property type="entry name" value="Zinc/RING finger domain, C3HC4 (zinc finger)"/>
    <property type="match status" value="1"/>
</dbReference>
<keyword evidence="2" id="KW-0863">Zinc-finger</keyword>
<protein>
    <recommendedName>
        <fullName evidence="4">RING-CH-type domain-containing protein</fullName>
    </recommendedName>
</protein>
<evidence type="ECO:0000313" key="6">
    <source>
        <dbReference type="Proteomes" id="UP001230188"/>
    </source>
</evidence>
<evidence type="ECO:0000313" key="5">
    <source>
        <dbReference type="EMBL" id="KAJ8613413.1"/>
    </source>
</evidence>
<dbReference type="InterPro" id="IPR011016">
    <property type="entry name" value="Znf_RING-CH"/>
</dbReference>
<sequence>MKRSRSPEPECRYCFESEGELVPDVCNCRGAQRFVHLDCLRKWQRMVLVSQPTHPMAYDDDLRQQRCNVCQAEFRCEPPSRYALMASFTGPRVAELVKVGSLIASRRDFDDEDEEHWRESAYLITKVEASAGVYRVAAETVEERQQLREKVVLGRDGETRLWFMGKAMRIARGNVDDETLPLRLTLEDASSCDGDDMVAAVNLSRLRVLDDPRHSRSRLRATLAERKAWREFERRYGAFPLERARRRTVLEHYIGGPVAQSFVSRCVVFVGDSWLVLDNLVEALAVTVSRRKQPKVAAGDFTRLCLPSHRDLDGKLVQVLRQDRERGFGGTEEEEEEDKSNSKWLVRLAKAELCLDDDAPFPAAAAPKAKILAVNARSLVETARAAAHLERREESSVVVYVFWGYAAWSRVQLLAETARGHWGLCRADLEDLERRPSERRRALEDRLVFAPITAMTDSAIAADAALRS</sequence>
<dbReference type="SUPFAM" id="SSF57850">
    <property type="entry name" value="RING/U-box"/>
    <property type="match status" value="1"/>
</dbReference>
<dbReference type="GO" id="GO:0008270">
    <property type="term" value="F:zinc ion binding"/>
    <property type="evidence" value="ECO:0007669"/>
    <property type="project" value="UniProtKB-KW"/>
</dbReference>
<accession>A0AAD7XRK5</accession>
<dbReference type="InterPro" id="IPR013083">
    <property type="entry name" value="Znf_RING/FYVE/PHD"/>
</dbReference>
<organism evidence="5 6">
    <name type="scientific">Chrysophaeum taylorii</name>
    <dbReference type="NCBI Taxonomy" id="2483200"/>
    <lineage>
        <taxon>Eukaryota</taxon>
        <taxon>Sar</taxon>
        <taxon>Stramenopiles</taxon>
        <taxon>Ochrophyta</taxon>
        <taxon>Pelagophyceae</taxon>
        <taxon>Pelagomonadales</taxon>
        <taxon>Pelagomonadaceae</taxon>
        <taxon>Chrysophaeum</taxon>
    </lineage>
</organism>
<name>A0AAD7XRK5_9STRA</name>
<dbReference type="SMART" id="SM00744">
    <property type="entry name" value="RINGv"/>
    <property type="match status" value="1"/>
</dbReference>
<keyword evidence="6" id="KW-1185">Reference proteome</keyword>